<dbReference type="PANTHER" id="PTHR23294">
    <property type="entry name" value="ET TRANSLATION PRODUCT-RELATED"/>
    <property type="match status" value="1"/>
</dbReference>
<feature type="transmembrane region" description="Helical" evidence="10">
    <location>
        <begin position="326"/>
        <end position="347"/>
    </location>
</feature>
<keyword evidence="6" id="KW-0325">Glycoprotein</keyword>
<sequence length="498" mass="54524">MKVAAAKEDTPSRAWCLQLPGTVDQKFWNVVYLGICFLTSSAASSTITNLQKVILAGIHDDNPEYDGDGYIGLAISCSFTAVSLWLAPSFLTLTGSKNALIIGAVGELIFSGSFYLESTLIFYVVSAISGVTHALLWTGQGVYLIENSTPKTVVRDSSIFWFLYHISPVLGNVSAFCTLAGKSSVDAGTRVMILDVMNVILALSVVMFCFLPASSPRRKNPDQAATITDPASEPKPEDCAEALRQAWLVFTDTHMLALMILFVYSGLQIAYSETIYNSSVGFTLSLSQNVKELVPLTGIFNGIGILLGVCIQTLQQAKAFNWTNSVYLTIGIQFQLICYVLTGLNLPNESAFGDTQKTGVLFNSVPLALLSSVLLGIGNMSIQTYVSSLIATLFWERSSQVSAIFNFSEFVWSAVCFIYSTRIGLYAQLVILIITAILGNIVYILVETRVRKRRDAASRKTAVNCDVENNNRNNELVRKLKDSYVSAEIMTFRMLPEE</sequence>
<evidence type="ECO:0000256" key="5">
    <source>
        <dbReference type="ARBA" id="ARBA00023136"/>
    </source>
</evidence>
<feature type="transmembrane region" description="Helical" evidence="10">
    <location>
        <begin position="159"/>
        <end position="181"/>
    </location>
</feature>
<dbReference type="EMBL" id="OU963862">
    <property type="protein sequence ID" value="CAH0382422.1"/>
    <property type="molecule type" value="Genomic_DNA"/>
</dbReference>
<evidence type="ECO:0000256" key="2">
    <source>
        <dbReference type="ARBA" id="ARBA00009172"/>
    </source>
</evidence>
<accession>A0A9P0A1L8</accession>
<keyword evidence="12" id="KW-1185">Reference proteome</keyword>
<evidence type="ECO:0000256" key="4">
    <source>
        <dbReference type="ARBA" id="ARBA00022989"/>
    </source>
</evidence>
<reference evidence="11" key="1">
    <citation type="submission" date="2021-12" db="EMBL/GenBank/DDBJ databases">
        <authorList>
            <person name="King R."/>
        </authorList>
    </citation>
    <scope>NUCLEOTIDE SEQUENCE</scope>
</reference>
<evidence type="ECO:0000256" key="3">
    <source>
        <dbReference type="ARBA" id="ARBA00022692"/>
    </source>
</evidence>
<dbReference type="GO" id="GO:0016020">
    <property type="term" value="C:membrane"/>
    <property type="evidence" value="ECO:0007669"/>
    <property type="project" value="UniProtKB-SubCell"/>
</dbReference>
<feature type="transmembrane region" description="Helical" evidence="10">
    <location>
        <begin position="69"/>
        <end position="87"/>
    </location>
</feature>
<name>A0A9P0A1L8_BEMTA</name>
<organism evidence="11 12">
    <name type="scientific">Bemisia tabaci</name>
    <name type="common">Sweetpotato whitefly</name>
    <name type="synonym">Aleurodes tabaci</name>
    <dbReference type="NCBI Taxonomy" id="7038"/>
    <lineage>
        <taxon>Eukaryota</taxon>
        <taxon>Metazoa</taxon>
        <taxon>Ecdysozoa</taxon>
        <taxon>Arthropoda</taxon>
        <taxon>Hexapoda</taxon>
        <taxon>Insecta</taxon>
        <taxon>Pterygota</taxon>
        <taxon>Neoptera</taxon>
        <taxon>Paraneoptera</taxon>
        <taxon>Hemiptera</taxon>
        <taxon>Sternorrhyncha</taxon>
        <taxon>Aleyrodoidea</taxon>
        <taxon>Aleyrodidae</taxon>
        <taxon>Aleyrodinae</taxon>
        <taxon>Bemisia</taxon>
    </lineage>
</organism>
<comment type="similarity">
    <text evidence="2">Belongs to the unc-93 family.</text>
</comment>
<protein>
    <recommendedName>
        <fullName evidence="7">UNC93-like protein MFSD11</fullName>
    </recommendedName>
    <alternativeName>
        <fullName evidence="8">Major facilitator superfamily domain-containing protein 11</fullName>
    </alternativeName>
</protein>
<keyword evidence="4 10" id="KW-1133">Transmembrane helix</keyword>
<keyword evidence="5 10" id="KW-0472">Membrane</keyword>
<dbReference type="Pfam" id="PF05978">
    <property type="entry name" value="UNC-93"/>
    <property type="match status" value="1"/>
</dbReference>
<dbReference type="InterPro" id="IPR036259">
    <property type="entry name" value="MFS_trans_sf"/>
</dbReference>
<evidence type="ECO:0000256" key="6">
    <source>
        <dbReference type="ARBA" id="ARBA00023180"/>
    </source>
</evidence>
<keyword evidence="3 10" id="KW-0812">Transmembrane</keyword>
<feature type="region of interest" description="Disordered" evidence="9">
    <location>
        <begin position="216"/>
        <end position="236"/>
    </location>
</feature>
<evidence type="ECO:0000256" key="7">
    <source>
        <dbReference type="ARBA" id="ARBA00040302"/>
    </source>
</evidence>
<dbReference type="PANTHER" id="PTHR23294:SF0">
    <property type="entry name" value="UNC93-LIKE PROTEIN MFSD11"/>
    <property type="match status" value="1"/>
</dbReference>
<dbReference type="InterPro" id="IPR010291">
    <property type="entry name" value="Ion_channel_UNC-93"/>
</dbReference>
<proteinExistence type="inferred from homology"/>
<dbReference type="SUPFAM" id="SSF103473">
    <property type="entry name" value="MFS general substrate transporter"/>
    <property type="match status" value="1"/>
</dbReference>
<comment type="subcellular location">
    <subcellularLocation>
        <location evidence="1">Membrane</location>
        <topology evidence="1">Multi-pass membrane protein</topology>
    </subcellularLocation>
</comment>
<feature type="transmembrane region" description="Helical" evidence="10">
    <location>
        <begin position="121"/>
        <end position="138"/>
    </location>
</feature>
<gene>
    <name evidence="11" type="ORF">BEMITA_LOCUS1966</name>
</gene>
<dbReference type="Proteomes" id="UP001152759">
    <property type="component" value="Chromosome 1"/>
</dbReference>
<dbReference type="AlphaFoldDB" id="A0A9P0A1L8"/>
<dbReference type="InterPro" id="IPR051617">
    <property type="entry name" value="UNC-93-like_regulator"/>
</dbReference>
<evidence type="ECO:0000256" key="10">
    <source>
        <dbReference type="SAM" id="Phobius"/>
    </source>
</evidence>
<feature type="transmembrane region" description="Helical" evidence="10">
    <location>
        <begin position="426"/>
        <end position="446"/>
    </location>
</feature>
<feature type="transmembrane region" description="Helical" evidence="10">
    <location>
        <begin position="367"/>
        <end position="394"/>
    </location>
</feature>
<evidence type="ECO:0000313" key="12">
    <source>
        <dbReference type="Proteomes" id="UP001152759"/>
    </source>
</evidence>
<evidence type="ECO:0000256" key="1">
    <source>
        <dbReference type="ARBA" id="ARBA00004141"/>
    </source>
</evidence>
<feature type="transmembrane region" description="Helical" evidence="10">
    <location>
        <begin position="193"/>
        <end position="213"/>
    </location>
</feature>
<feature type="transmembrane region" description="Helical" evidence="10">
    <location>
        <begin position="99"/>
        <end position="115"/>
    </location>
</feature>
<evidence type="ECO:0000313" key="11">
    <source>
        <dbReference type="EMBL" id="CAH0382422.1"/>
    </source>
</evidence>
<evidence type="ECO:0000256" key="8">
    <source>
        <dbReference type="ARBA" id="ARBA00041910"/>
    </source>
</evidence>
<feature type="transmembrane region" description="Helical" evidence="10">
    <location>
        <begin position="293"/>
        <end position="314"/>
    </location>
</feature>
<evidence type="ECO:0000256" key="9">
    <source>
        <dbReference type="SAM" id="MobiDB-lite"/>
    </source>
</evidence>